<dbReference type="GO" id="GO:0016705">
    <property type="term" value="F:oxidoreductase activity, acting on paired donors, with incorporation or reduction of molecular oxygen"/>
    <property type="evidence" value="ECO:0007669"/>
    <property type="project" value="InterPro"/>
</dbReference>
<gene>
    <name evidence="12" type="ORF">RJ641_032936</name>
</gene>
<dbReference type="PRINTS" id="PR00463">
    <property type="entry name" value="EP450I"/>
</dbReference>
<evidence type="ECO:0000256" key="3">
    <source>
        <dbReference type="ARBA" id="ARBA00022617"/>
    </source>
</evidence>
<dbReference type="Gene3D" id="1.10.630.10">
    <property type="entry name" value="Cytochrome P450"/>
    <property type="match status" value="1"/>
</dbReference>
<dbReference type="Proteomes" id="UP001370490">
    <property type="component" value="Unassembled WGS sequence"/>
</dbReference>
<evidence type="ECO:0000256" key="5">
    <source>
        <dbReference type="ARBA" id="ARBA00022723"/>
    </source>
</evidence>
<evidence type="ECO:0000256" key="7">
    <source>
        <dbReference type="ARBA" id="ARBA00023002"/>
    </source>
</evidence>
<keyword evidence="7" id="KW-0560">Oxidoreductase</keyword>
<evidence type="ECO:0000256" key="2">
    <source>
        <dbReference type="ARBA" id="ARBA00010617"/>
    </source>
</evidence>
<keyword evidence="3" id="KW-0349">Heme</keyword>
<keyword evidence="13" id="KW-1185">Reference proteome</keyword>
<evidence type="ECO:0000256" key="11">
    <source>
        <dbReference type="SAM" id="Phobius"/>
    </source>
</evidence>
<dbReference type="PANTHER" id="PTHR24282:SF28">
    <property type="entry name" value="CYTOCHROME P450"/>
    <property type="match status" value="1"/>
</dbReference>
<feature type="transmembrane region" description="Helical" evidence="11">
    <location>
        <begin position="300"/>
        <end position="321"/>
    </location>
</feature>
<sequence length="333" mass="37767">MSLLYLFSKLYPKLASVPLKLQRQHVRGPVPSLILGNIPEMKRIQSIAAKSQIPCKQNDPLRALDYSQTLFPYFKHWTHQYGKTFFFRLGSVKLLSVADLHHVKEVNICKSLDLGKPGYLQKDRGPLLGKGLITTNGAVWSHQRRIITPHLYMDKVKDMLALMVESAGKLVKTWAHMIEKEGGTADTRVDDYVRIYSTEMISRMLFGSDYEKGVEMRHKCKALINAMAQPTMLSGVPFARHNVEVWKVEQDTYSLVIGIARKRGQTTSGDLIEVLKEGSKHGELRPSTSDQFIVDNCKNVYLAAFEVTAIAAIWGLMLLAAHPEWQTRLVRKF</sequence>
<comment type="caution">
    <text evidence="12">The sequence shown here is derived from an EMBL/GenBank/DDBJ whole genome shotgun (WGS) entry which is preliminary data.</text>
</comment>
<keyword evidence="4 11" id="KW-0812">Transmembrane</keyword>
<protein>
    <submittedName>
        <fullName evidence="12">Cytochrome P450</fullName>
    </submittedName>
</protein>
<dbReference type="GO" id="GO:0020037">
    <property type="term" value="F:heme binding"/>
    <property type="evidence" value="ECO:0007669"/>
    <property type="project" value="InterPro"/>
</dbReference>
<dbReference type="PANTHER" id="PTHR24282">
    <property type="entry name" value="CYTOCHROME P450 FAMILY MEMBER"/>
    <property type="match status" value="1"/>
</dbReference>
<dbReference type="SUPFAM" id="SSF48264">
    <property type="entry name" value="Cytochrome P450"/>
    <property type="match status" value="1"/>
</dbReference>
<keyword evidence="10 11" id="KW-0472">Membrane</keyword>
<accession>A0AAN8VUA4</accession>
<dbReference type="InterPro" id="IPR050665">
    <property type="entry name" value="Cytochrome_P450_Monooxygen"/>
</dbReference>
<comment type="similarity">
    <text evidence="2">Belongs to the cytochrome P450 family.</text>
</comment>
<evidence type="ECO:0000256" key="9">
    <source>
        <dbReference type="ARBA" id="ARBA00023033"/>
    </source>
</evidence>
<reference evidence="12 13" key="1">
    <citation type="submission" date="2023-12" db="EMBL/GenBank/DDBJ databases">
        <title>A high-quality genome assembly for Dillenia turbinata (Dilleniales).</title>
        <authorList>
            <person name="Chanderbali A."/>
        </authorList>
    </citation>
    <scope>NUCLEOTIDE SEQUENCE [LARGE SCALE GENOMIC DNA]</scope>
    <source>
        <strain evidence="12">LSX21</strain>
        <tissue evidence="12">Leaf</tissue>
    </source>
</reference>
<dbReference type="AlphaFoldDB" id="A0AAN8VUA4"/>
<keyword evidence="6 11" id="KW-1133">Transmembrane helix</keyword>
<name>A0AAN8VUA4_9MAGN</name>
<dbReference type="GO" id="GO:0016020">
    <property type="term" value="C:membrane"/>
    <property type="evidence" value="ECO:0007669"/>
    <property type="project" value="UniProtKB-SubCell"/>
</dbReference>
<dbReference type="InterPro" id="IPR002401">
    <property type="entry name" value="Cyt_P450_E_grp-I"/>
</dbReference>
<evidence type="ECO:0000256" key="10">
    <source>
        <dbReference type="ARBA" id="ARBA00023136"/>
    </source>
</evidence>
<dbReference type="InterPro" id="IPR001128">
    <property type="entry name" value="Cyt_P450"/>
</dbReference>
<dbReference type="InterPro" id="IPR036396">
    <property type="entry name" value="Cyt_P450_sf"/>
</dbReference>
<evidence type="ECO:0000256" key="8">
    <source>
        <dbReference type="ARBA" id="ARBA00023004"/>
    </source>
</evidence>
<evidence type="ECO:0000256" key="1">
    <source>
        <dbReference type="ARBA" id="ARBA00004370"/>
    </source>
</evidence>
<dbReference type="EMBL" id="JBAMMX010000007">
    <property type="protein sequence ID" value="KAK6935906.1"/>
    <property type="molecule type" value="Genomic_DNA"/>
</dbReference>
<keyword evidence="8" id="KW-0408">Iron</keyword>
<organism evidence="12 13">
    <name type="scientific">Dillenia turbinata</name>
    <dbReference type="NCBI Taxonomy" id="194707"/>
    <lineage>
        <taxon>Eukaryota</taxon>
        <taxon>Viridiplantae</taxon>
        <taxon>Streptophyta</taxon>
        <taxon>Embryophyta</taxon>
        <taxon>Tracheophyta</taxon>
        <taxon>Spermatophyta</taxon>
        <taxon>Magnoliopsida</taxon>
        <taxon>eudicotyledons</taxon>
        <taxon>Gunneridae</taxon>
        <taxon>Pentapetalae</taxon>
        <taxon>Dilleniales</taxon>
        <taxon>Dilleniaceae</taxon>
        <taxon>Dillenia</taxon>
    </lineage>
</organism>
<evidence type="ECO:0000313" key="13">
    <source>
        <dbReference type="Proteomes" id="UP001370490"/>
    </source>
</evidence>
<dbReference type="Pfam" id="PF00067">
    <property type="entry name" value="p450"/>
    <property type="match status" value="1"/>
</dbReference>
<dbReference type="GO" id="GO:0005506">
    <property type="term" value="F:iron ion binding"/>
    <property type="evidence" value="ECO:0007669"/>
    <property type="project" value="InterPro"/>
</dbReference>
<proteinExistence type="inferred from homology"/>
<comment type="subcellular location">
    <subcellularLocation>
        <location evidence="1">Membrane</location>
    </subcellularLocation>
</comment>
<keyword evidence="9" id="KW-0503">Monooxygenase</keyword>
<evidence type="ECO:0000313" key="12">
    <source>
        <dbReference type="EMBL" id="KAK6935906.1"/>
    </source>
</evidence>
<evidence type="ECO:0000256" key="6">
    <source>
        <dbReference type="ARBA" id="ARBA00022989"/>
    </source>
</evidence>
<evidence type="ECO:0000256" key="4">
    <source>
        <dbReference type="ARBA" id="ARBA00022692"/>
    </source>
</evidence>
<keyword evidence="5" id="KW-0479">Metal-binding</keyword>
<dbReference type="GO" id="GO:0004497">
    <property type="term" value="F:monooxygenase activity"/>
    <property type="evidence" value="ECO:0007669"/>
    <property type="project" value="UniProtKB-KW"/>
</dbReference>